<keyword evidence="3" id="KW-0520">NAD</keyword>
<evidence type="ECO:0000313" key="9">
    <source>
        <dbReference type="EMBL" id="RRR17905.1"/>
    </source>
</evidence>
<keyword evidence="10" id="KW-1185">Reference proteome</keyword>
<dbReference type="PROSITE" id="PS00687">
    <property type="entry name" value="ALDEHYDE_DEHYDR_GLU"/>
    <property type="match status" value="1"/>
</dbReference>
<evidence type="ECO:0000256" key="4">
    <source>
        <dbReference type="PIRNR" id="PIRNR036492"/>
    </source>
</evidence>
<dbReference type="SUPFAM" id="SSF53720">
    <property type="entry name" value="ALDH-like"/>
    <property type="match status" value="1"/>
</dbReference>
<evidence type="ECO:0000256" key="7">
    <source>
        <dbReference type="RuleBase" id="RU003345"/>
    </source>
</evidence>
<dbReference type="InterPro" id="IPR016162">
    <property type="entry name" value="Ald_DH_N"/>
</dbReference>
<evidence type="ECO:0000256" key="5">
    <source>
        <dbReference type="PIRSR" id="PIRSR036492-1"/>
    </source>
</evidence>
<dbReference type="InterPro" id="IPR016160">
    <property type="entry name" value="Ald_DH_CS_CYS"/>
</dbReference>
<dbReference type="FunFam" id="3.40.309.10:FF:000003">
    <property type="entry name" value="Aldehyde dehydrogenase"/>
    <property type="match status" value="1"/>
</dbReference>
<dbReference type="Gene3D" id="3.40.605.10">
    <property type="entry name" value="Aldehyde Dehydrogenase, Chain A, domain 1"/>
    <property type="match status" value="1"/>
</dbReference>
<dbReference type="GeneID" id="78121639"/>
<keyword evidence="2 4" id="KW-0560">Oxidoreductase</keyword>
<evidence type="ECO:0000313" key="10">
    <source>
        <dbReference type="Proteomes" id="UP000274327"/>
    </source>
</evidence>
<dbReference type="InterPro" id="IPR016161">
    <property type="entry name" value="Ald_DH/histidinol_DH"/>
</dbReference>
<dbReference type="AlphaFoldDB" id="A0A3R8SNX3"/>
<dbReference type="PROSITE" id="PS00070">
    <property type="entry name" value="ALDEHYDE_DEHYDR_CYS"/>
    <property type="match status" value="1"/>
</dbReference>
<dbReference type="PIRSF" id="PIRSF036492">
    <property type="entry name" value="ALDH"/>
    <property type="match status" value="1"/>
</dbReference>
<reference evidence="9 10" key="1">
    <citation type="submission" date="2018-07" db="EMBL/GenBank/DDBJ databases">
        <title>Brachybacteriurn paraconglorneratum KCTC 9916.</title>
        <authorList>
            <person name="Li Y."/>
        </authorList>
    </citation>
    <scope>NUCLEOTIDE SEQUENCE [LARGE SCALE GENOMIC DNA]</scope>
    <source>
        <strain evidence="9 10">KCTC 9916</strain>
    </source>
</reference>
<feature type="active site" evidence="5">
    <location>
        <position position="260"/>
    </location>
</feature>
<sequence length="476" mass="51510">MSTDAQQASTVLDDVRRGEILADVAALRDSFDAGTTRPLEARLAQLDALAAGLRAERPRLLKALELDLGKSRTESLITELGVVSQEIAHMRKNLRAWLRPERFGPGLMLAPASGQIRREPLGTTLIIAPWNYPVNLALAPLIGAIAGGNTAILKPSEVAPATSAALARLVRTHLDPAWVRVVEGAVEETTLLLEQRYDLIFYTGNGTVGRIVARAAAEHLTPTVLELGGKSPVFVDAGMDLETVARRIVWGKFTNAGQTCVAPDYLMAERSTLDALVPHLKDAVAAMYGRDPRRSRDYGRMVNQKHFDRVLALIDDDKAVIGGTSAADRAERYLPPTILDGVDWDDPVMGEEIFGPVLPLLAVDGPDEAIARINGGEKPLTAYVFSPRPEIEEQFIAETSSGSLAFGHTLAHLASQTMPFGGVGESGIGKYHGRASLEVFTHAKPVVKKPLRPDTLRLVTPPYRGAKRALLGRLFR</sequence>
<dbReference type="InterPro" id="IPR015590">
    <property type="entry name" value="Aldehyde_DH_dom"/>
</dbReference>
<comment type="caution">
    <text evidence="9">The sequence shown here is derived from an EMBL/GenBank/DDBJ whole genome shotgun (WGS) entry which is preliminary data.</text>
</comment>
<dbReference type="EMBL" id="QOCI01000009">
    <property type="protein sequence ID" value="RRR17905.1"/>
    <property type="molecule type" value="Genomic_DNA"/>
</dbReference>
<accession>A0A3R8SNX3</accession>
<comment type="similarity">
    <text evidence="1 4 7">Belongs to the aldehyde dehydrogenase family.</text>
</comment>
<dbReference type="PANTHER" id="PTHR43570:SF16">
    <property type="entry name" value="ALDEHYDE DEHYDROGENASE TYPE III, ISOFORM Q"/>
    <property type="match status" value="1"/>
</dbReference>
<feature type="active site" evidence="5 6">
    <location>
        <position position="226"/>
    </location>
</feature>
<dbReference type="PANTHER" id="PTHR43570">
    <property type="entry name" value="ALDEHYDE DEHYDROGENASE"/>
    <property type="match status" value="1"/>
</dbReference>
<evidence type="ECO:0000256" key="1">
    <source>
        <dbReference type="ARBA" id="ARBA00009986"/>
    </source>
</evidence>
<dbReference type="GO" id="GO:0004029">
    <property type="term" value="F:aldehyde dehydrogenase (NAD+) activity"/>
    <property type="evidence" value="ECO:0007669"/>
    <property type="project" value="TreeGrafter"/>
</dbReference>
<evidence type="ECO:0000259" key="8">
    <source>
        <dbReference type="Pfam" id="PF00171"/>
    </source>
</evidence>
<gene>
    <name evidence="9" type="ORF">DS079_11455</name>
</gene>
<dbReference type="GO" id="GO:0005737">
    <property type="term" value="C:cytoplasm"/>
    <property type="evidence" value="ECO:0007669"/>
    <property type="project" value="TreeGrafter"/>
</dbReference>
<evidence type="ECO:0000256" key="3">
    <source>
        <dbReference type="ARBA" id="ARBA00023027"/>
    </source>
</evidence>
<dbReference type="InterPro" id="IPR016163">
    <property type="entry name" value="Ald_DH_C"/>
</dbReference>
<evidence type="ECO:0000256" key="6">
    <source>
        <dbReference type="PROSITE-ProRule" id="PRU10007"/>
    </source>
</evidence>
<evidence type="ECO:0000256" key="2">
    <source>
        <dbReference type="ARBA" id="ARBA00023002"/>
    </source>
</evidence>
<dbReference type="InterPro" id="IPR012394">
    <property type="entry name" value="Aldehyde_DH_NAD(P)"/>
</dbReference>
<name>A0A3R8SNX3_9MICO</name>
<dbReference type="Proteomes" id="UP000274327">
    <property type="component" value="Unassembled WGS sequence"/>
</dbReference>
<dbReference type="GO" id="GO:0006081">
    <property type="term" value="P:aldehyde metabolic process"/>
    <property type="evidence" value="ECO:0007669"/>
    <property type="project" value="InterPro"/>
</dbReference>
<dbReference type="CDD" id="cd07087">
    <property type="entry name" value="ALDH_F3-13-14_CALDH-like"/>
    <property type="match status" value="1"/>
</dbReference>
<dbReference type="InterPro" id="IPR029510">
    <property type="entry name" value="Ald_DH_CS_GLU"/>
</dbReference>
<dbReference type="FunFam" id="3.40.605.10:FF:000004">
    <property type="entry name" value="Aldehyde dehydrogenase"/>
    <property type="match status" value="1"/>
</dbReference>
<protein>
    <recommendedName>
        <fullName evidence="4">Aldehyde dehydrogenase</fullName>
    </recommendedName>
</protein>
<dbReference type="RefSeq" id="WP_126987843.1">
    <property type="nucleotide sequence ID" value="NZ_ML133857.1"/>
</dbReference>
<dbReference type="Pfam" id="PF00171">
    <property type="entry name" value="Aldedh"/>
    <property type="match status" value="1"/>
</dbReference>
<dbReference type="Gene3D" id="3.40.309.10">
    <property type="entry name" value="Aldehyde Dehydrogenase, Chain A, domain 2"/>
    <property type="match status" value="1"/>
</dbReference>
<proteinExistence type="inferred from homology"/>
<organism evidence="9 10">
    <name type="scientific">Brachybacterium paraconglomeratum</name>
    <dbReference type="NCBI Taxonomy" id="173362"/>
    <lineage>
        <taxon>Bacteria</taxon>
        <taxon>Bacillati</taxon>
        <taxon>Actinomycetota</taxon>
        <taxon>Actinomycetes</taxon>
        <taxon>Micrococcales</taxon>
        <taxon>Dermabacteraceae</taxon>
        <taxon>Brachybacterium</taxon>
    </lineage>
</organism>
<feature type="domain" description="Aldehyde dehydrogenase" evidence="8">
    <location>
        <begin position="21"/>
        <end position="445"/>
    </location>
</feature>